<dbReference type="GO" id="GO:0042796">
    <property type="term" value="P:snRNA transcription by RNA polymerase III"/>
    <property type="evidence" value="ECO:0000318"/>
    <property type="project" value="GO_Central"/>
</dbReference>
<dbReference type="STRING" id="51240.A0A2I4GAQ7"/>
<feature type="region of interest" description="Disordered" evidence="7">
    <location>
        <begin position="99"/>
        <end position="135"/>
    </location>
</feature>
<dbReference type="OrthoDB" id="46583at2759"/>
<evidence type="ECO:0000313" key="8">
    <source>
        <dbReference type="Proteomes" id="UP000235220"/>
    </source>
</evidence>
<dbReference type="RefSeq" id="XP_018840976.1">
    <property type="nucleotide sequence ID" value="XM_018985431.2"/>
</dbReference>
<dbReference type="GO" id="GO:0003681">
    <property type="term" value="F:bent DNA binding"/>
    <property type="evidence" value="ECO:0000318"/>
    <property type="project" value="GO_Central"/>
</dbReference>
<protein>
    <submittedName>
        <fullName evidence="9">snRNA-activating protein complex subunit-like isoform X1</fullName>
    </submittedName>
</protein>
<dbReference type="Gramene" id="Jr13_19350_p1">
    <property type="protein sequence ID" value="cds.Jr13_19350_p1"/>
    <property type="gene ID" value="Jr13_19350"/>
</dbReference>
<feature type="region of interest" description="Disordered" evidence="7">
    <location>
        <begin position="153"/>
        <end position="176"/>
    </location>
</feature>
<name>A0A2I4GAQ7_JUGRE</name>
<dbReference type="KEGG" id="jre:109006219"/>
<comment type="similarity">
    <text evidence="2">Belongs to the SNAPC3/SRD2 family.</text>
</comment>
<keyword evidence="6" id="KW-0539">Nucleus</keyword>
<keyword evidence="8" id="KW-1185">Reference proteome</keyword>
<comment type="subcellular location">
    <subcellularLocation>
        <location evidence="1">Nucleus</location>
    </subcellularLocation>
</comment>
<evidence type="ECO:0000256" key="2">
    <source>
        <dbReference type="ARBA" id="ARBA00010410"/>
    </source>
</evidence>
<keyword evidence="4" id="KW-0238">DNA-binding</keyword>
<dbReference type="GO" id="GO:0005634">
    <property type="term" value="C:nucleus"/>
    <property type="evidence" value="ECO:0007669"/>
    <property type="project" value="UniProtKB-SubCell"/>
</dbReference>
<dbReference type="GO" id="GO:0042795">
    <property type="term" value="P:snRNA transcription by RNA polymerase II"/>
    <property type="evidence" value="ECO:0000318"/>
    <property type="project" value="GO_Central"/>
</dbReference>
<evidence type="ECO:0000256" key="6">
    <source>
        <dbReference type="ARBA" id="ARBA00023242"/>
    </source>
</evidence>
<evidence type="ECO:0000256" key="5">
    <source>
        <dbReference type="ARBA" id="ARBA00023163"/>
    </source>
</evidence>
<evidence type="ECO:0000313" key="9">
    <source>
        <dbReference type="RefSeq" id="XP_018840976.1"/>
    </source>
</evidence>
<evidence type="ECO:0000256" key="4">
    <source>
        <dbReference type="ARBA" id="ARBA00023125"/>
    </source>
</evidence>
<evidence type="ECO:0000256" key="1">
    <source>
        <dbReference type="ARBA" id="ARBA00004123"/>
    </source>
</evidence>
<dbReference type="PANTHER" id="PTHR13421:SF16">
    <property type="entry name" value="SNRNA-ACTIVATING PROTEIN COMPLEX SUBUNIT 3"/>
    <property type="match status" value="1"/>
</dbReference>
<accession>A0A2I4GAQ7</accession>
<sequence>METIREPGVSPGGEVVEEDDGILSIPRGGPIYAPNLVSPLSSVPHFEASLLLQLQNLEAELGCSDSSQPCDEDISVDELKILREEELVDMAMKVAFQQGEENHENSSQPSEEQSAAAGEKDAHSRSRNKHACSESFSGGEKLLSSFEIQSNSPSLTDCIQTSHSRKRKRRKVNNHAIEDSYTAKVEQLVKIKQKQDEDKAAARLHSFNGGCEINESAITLSEGTERMKSLRFTSYATKVKSPSIGEHRAVPYPEVVLCVEVYHSSRKWVKTQEFLVLGHQTLTELRDKIYCSTDQVMLKAGQHDPSGYFLVEDVFFNDLRDPSAIDYSEPIFDWLRNSKDEALKKWESITTGELQQKQKAIVGDVTGLQLPKFKAVDMHMTRFCDLRFRLGAGYLYCHQGDCKHAMVIRDMRLIHPEDVHNRAGYPIVLFQLKSRVQKCDVCKIYRATKVTVEDRWAQKNPCYFCKDCYFLLHYGKDESLLYNDFSVYDYQHD</sequence>
<dbReference type="GeneID" id="109006219"/>
<evidence type="ECO:0000256" key="7">
    <source>
        <dbReference type="SAM" id="MobiDB-lite"/>
    </source>
</evidence>
<dbReference type="InterPro" id="IPR022042">
    <property type="entry name" value="snRNA-activating_su3"/>
</dbReference>
<keyword evidence="3" id="KW-0805">Transcription regulation</keyword>
<dbReference type="GO" id="GO:0001006">
    <property type="term" value="F:RNA polymerase III type 3 promoter sequence-specific DNA binding"/>
    <property type="evidence" value="ECO:0000318"/>
    <property type="project" value="GO_Central"/>
</dbReference>
<feature type="compositionally biased region" description="Basic residues" evidence="7">
    <location>
        <begin position="163"/>
        <end position="173"/>
    </location>
</feature>
<feature type="compositionally biased region" description="Polar residues" evidence="7">
    <location>
        <begin position="153"/>
        <end position="162"/>
    </location>
</feature>
<gene>
    <name evidence="9" type="primary">LOC109006219</name>
</gene>
<dbReference type="FunCoup" id="A0A2I4GAQ7">
    <property type="interactions" value="2382"/>
</dbReference>
<dbReference type="PANTHER" id="PTHR13421">
    <property type="entry name" value="SNRNA-ACTIVATING PROTEIN COMPLEX SUBUNIT 3"/>
    <property type="match status" value="1"/>
</dbReference>
<organism evidence="8 9">
    <name type="scientific">Juglans regia</name>
    <name type="common">English walnut</name>
    <dbReference type="NCBI Taxonomy" id="51240"/>
    <lineage>
        <taxon>Eukaryota</taxon>
        <taxon>Viridiplantae</taxon>
        <taxon>Streptophyta</taxon>
        <taxon>Embryophyta</taxon>
        <taxon>Tracheophyta</taxon>
        <taxon>Spermatophyta</taxon>
        <taxon>Magnoliopsida</taxon>
        <taxon>eudicotyledons</taxon>
        <taxon>Gunneridae</taxon>
        <taxon>Pentapetalae</taxon>
        <taxon>rosids</taxon>
        <taxon>fabids</taxon>
        <taxon>Fagales</taxon>
        <taxon>Juglandaceae</taxon>
        <taxon>Juglans</taxon>
    </lineage>
</organism>
<dbReference type="GO" id="GO:0019185">
    <property type="term" value="C:snRNA-activating protein complex"/>
    <property type="evidence" value="ECO:0000318"/>
    <property type="project" value="GO_Central"/>
</dbReference>
<dbReference type="Pfam" id="PF12251">
    <property type="entry name" value="SNAPC3"/>
    <property type="match status" value="1"/>
</dbReference>
<feature type="region of interest" description="Disordered" evidence="7">
    <location>
        <begin position="1"/>
        <end position="21"/>
    </location>
</feature>
<proteinExistence type="inferred from homology"/>
<keyword evidence="5" id="KW-0804">Transcription</keyword>
<evidence type="ECO:0000256" key="3">
    <source>
        <dbReference type="ARBA" id="ARBA00023015"/>
    </source>
</evidence>
<dbReference type="AlphaFoldDB" id="A0A2I4GAQ7"/>
<dbReference type="Proteomes" id="UP000235220">
    <property type="component" value="Chromosome 13"/>
</dbReference>
<reference evidence="9" key="1">
    <citation type="submission" date="2025-08" db="UniProtKB">
        <authorList>
            <consortium name="RefSeq"/>
        </authorList>
    </citation>
    <scope>IDENTIFICATION</scope>
    <source>
        <tissue evidence="9">Leaves</tissue>
    </source>
</reference>
<feature type="compositionally biased region" description="Low complexity" evidence="7">
    <location>
        <begin position="105"/>
        <end position="117"/>
    </location>
</feature>